<dbReference type="EMBL" id="CP002431">
    <property type="protein sequence ID" value="ADU63864.1"/>
    <property type="molecule type" value="Genomic_DNA"/>
</dbReference>
<keyword evidence="1" id="KW-0732">Signal</keyword>
<dbReference type="HOGENOM" id="CLU_1084730_0_0_7"/>
<dbReference type="eggNOG" id="ENOG5031FRU">
    <property type="taxonomic scope" value="Bacteria"/>
</dbReference>
<evidence type="ECO:0000313" key="3">
    <source>
        <dbReference type="Proteomes" id="UP000002191"/>
    </source>
</evidence>
<evidence type="ECO:0000313" key="2">
    <source>
        <dbReference type="EMBL" id="ADU63864.1"/>
    </source>
</evidence>
<protein>
    <recommendedName>
        <fullName evidence="4">Lipoprotein</fullName>
    </recommendedName>
</protein>
<dbReference type="AlphaFoldDB" id="E6VY50"/>
<feature type="signal peptide" evidence="1">
    <location>
        <begin position="1"/>
        <end position="28"/>
    </location>
</feature>
<evidence type="ECO:0008006" key="4">
    <source>
        <dbReference type="Google" id="ProtNLM"/>
    </source>
</evidence>
<proteinExistence type="predicted"/>
<feature type="chain" id="PRO_5003211206" description="Lipoprotein" evidence="1">
    <location>
        <begin position="29"/>
        <end position="244"/>
    </location>
</feature>
<organism evidence="2 3">
    <name type="scientific">Pseudodesulfovibrio aespoeensis (strain ATCC 700646 / DSM 10631 / Aspo-2)</name>
    <name type="common">Desulfovibrio aespoeensis</name>
    <dbReference type="NCBI Taxonomy" id="643562"/>
    <lineage>
        <taxon>Bacteria</taxon>
        <taxon>Pseudomonadati</taxon>
        <taxon>Thermodesulfobacteriota</taxon>
        <taxon>Desulfovibrionia</taxon>
        <taxon>Desulfovibrionales</taxon>
        <taxon>Desulfovibrionaceae</taxon>
    </lineage>
</organism>
<evidence type="ECO:0000256" key="1">
    <source>
        <dbReference type="SAM" id="SignalP"/>
    </source>
</evidence>
<keyword evidence="3" id="KW-1185">Reference proteome</keyword>
<reference evidence="2 3" key="2">
    <citation type="journal article" date="2014" name="Genome Announc.">
        <title>Complete Genome Sequence of the Subsurface, Mesophilic Sulfate-Reducing Bacterium Desulfovibrio aespoeensis Aspo-2.</title>
        <authorList>
            <person name="Pedersen K."/>
            <person name="Bengtsson A."/>
            <person name="Edlund J."/>
            <person name="Rabe L."/>
            <person name="Hazen T."/>
            <person name="Chakraborty R."/>
            <person name="Goodwin L."/>
            <person name="Shapiro N."/>
        </authorList>
    </citation>
    <scope>NUCLEOTIDE SEQUENCE [LARGE SCALE GENOMIC DNA]</scope>
    <source>
        <strain evidence="3">ATCC 700646 / DSM 10631 / Aspo-2</strain>
    </source>
</reference>
<dbReference type="STRING" id="643562.Daes_2868"/>
<gene>
    <name evidence="2" type="ordered locus">Daes_2868</name>
</gene>
<reference evidence="3" key="1">
    <citation type="submission" date="2010-12" db="EMBL/GenBank/DDBJ databases">
        <title>Complete sequence of Desulfovibrio aespoeensis Aspo-2.</title>
        <authorList>
            <consortium name="US DOE Joint Genome Institute"/>
            <person name="Lucas S."/>
            <person name="Copeland A."/>
            <person name="Lapidus A."/>
            <person name="Cheng J.-F."/>
            <person name="Goodwin L."/>
            <person name="Pitluck S."/>
            <person name="Chertkov O."/>
            <person name="Misra M."/>
            <person name="Detter J.C."/>
            <person name="Han C."/>
            <person name="Tapia R."/>
            <person name="Land M."/>
            <person name="Hauser L."/>
            <person name="Kyrpides N."/>
            <person name="Ivanova N."/>
            <person name="Ovchinnikova G."/>
            <person name="Pedersen K."/>
            <person name="Jagevall S."/>
            <person name="Hazen T."/>
            <person name="Woyke T."/>
        </authorList>
    </citation>
    <scope>NUCLEOTIDE SEQUENCE [LARGE SCALE GENOMIC DNA]</scope>
    <source>
        <strain evidence="3">ATCC 700646 / DSM 10631 / Aspo-2</strain>
    </source>
</reference>
<name>E6VY50_PSEA9</name>
<dbReference type="RefSeq" id="WP_013515767.1">
    <property type="nucleotide sequence ID" value="NC_014844.1"/>
</dbReference>
<accession>E6VY50</accession>
<sequence length="244" mass="25201" precursor="true">MNTRSSLRLLLALAFALALCARPAPLCAGEAGKEPCAVSPSVAGRVSSVAPDQAGAILARLSLACDEGFPLAPFEGKLAEGLAKGVAPAIIIRTLDVKLDAFRHAAAMLRDCGLQPAPEVLAVLGEAVFGGVPAKTLHAYVCGYAGREPGPFLWGLEMAVLLSRAGFDDGLTRQMLDAGFATGGLTPDWRYFVRVVLVARQRGLTDQAVAEAACAVLRGGGAPSDVSASLGFTDRDLSGRELGK</sequence>
<dbReference type="KEGG" id="das:Daes_2868"/>
<dbReference type="OrthoDB" id="5464757at2"/>
<dbReference type="Proteomes" id="UP000002191">
    <property type="component" value="Chromosome"/>
</dbReference>